<organism evidence="1 2">
    <name type="scientific">Xenoophorus captivus</name>
    <dbReference type="NCBI Taxonomy" id="1517983"/>
    <lineage>
        <taxon>Eukaryota</taxon>
        <taxon>Metazoa</taxon>
        <taxon>Chordata</taxon>
        <taxon>Craniata</taxon>
        <taxon>Vertebrata</taxon>
        <taxon>Euteleostomi</taxon>
        <taxon>Actinopterygii</taxon>
        <taxon>Neopterygii</taxon>
        <taxon>Teleostei</taxon>
        <taxon>Neoteleostei</taxon>
        <taxon>Acanthomorphata</taxon>
        <taxon>Ovalentaria</taxon>
        <taxon>Atherinomorphae</taxon>
        <taxon>Cyprinodontiformes</taxon>
        <taxon>Goodeidae</taxon>
        <taxon>Xenoophorus</taxon>
    </lineage>
</organism>
<keyword evidence="2" id="KW-1185">Reference proteome</keyword>
<gene>
    <name evidence="1" type="ORF">XENOCAPTIV_004934</name>
</gene>
<name>A0ABV0RNU9_9TELE</name>
<evidence type="ECO:0000313" key="2">
    <source>
        <dbReference type="Proteomes" id="UP001434883"/>
    </source>
</evidence>
<accession>A0ABV0RNU9</accession>
<proteinExistence type="predicted"/>
<dbReference type="EMBL" id="JAHRIN010051942">
    <property type="protein sequence ID" value="MEQ2209860.1"/>
    <property type="molecule type" value="Genomic_DNA"/>
</dbReference>
<comment type="caution">
    <text evidence="1">The sequence shown here is derived from an EMBL/GenBank/DDBJ whole genome shotgun (WGS) entry which is preliminary data.</text>
</comment>
<reference evidence="1 2" key="1">
    <citation type="submission" date="2021-06" db="EMBL/GenBank/DDBJ databases">
        <authorList>
            <person name="Palmer J.M."/>
        </authorList>
    </citation>
    <scope>NUCLEOTIDE SEQUENCE [LARGE SCALE GENOMIC DNA]</scope>
    <source>
        <strain evidence="1 2">XC_2019</strain>
        <tissue evidence="1">Muscle</tissue>
    </source>
</reference>
<protein>
    <submittedName>
        <fullName evidence="1">Uncharacterized protein</fullName>
    </submittedName>
</protein>
<sequence>MTRDHGAETVYDAPQHNPDWTTYTRSCFLLGPGAQSNLFLSFSSPHIPPPGTVDNLTSLLILTRTNNPHREDFNIKMDQRWPKIHVM</sequence>
<evidence type="ECO:0000313" key="1">
    <source>
        <dbReference type="EMBL" id="MEQ2209860.1"/>
    </source>
</evidence>
<dbReference type="Proteomes" id="UP001434883">
    <property type="component" value="Unassembled WGS sequence"/>
</dbReference>